<dbReference type="InterPro" id="IPR033648">
    <property type="entry name" value="AAR2_C"/>
</dbReference>
<proteinExistence type="inferred from homology"/>
<dbReference type="Gene3D" id="1.25.40.550">
    <property type="entry name" value="Aar2, C-terminal domain-like"/>
    <property type="match status" value="1"/>
</dbReference>
<accession>A0A8J4F7Q4</accession>
<keyword evidence="6" id="KW-1185">Reference proteome</keyword>
<reference evidence="5" key="1">
    <citation type="journal article" date="2021" name="Proc. Natl. Acad. Sci. U.S.A.">
        <title>Three genomes in the algal genus Volvox reveal the fate of a haploid sex-determining region after a transition to homothallism.</title>
        <authorList>
            <person name="Yamamoto K."/>
            <person name="Hamaji T."/>
            <person name="Kawai-Toyooka H."/>
            <person name="Matsuzaki R."/>
            <person name="Takahashi F."/>
            <person name="Nishimura Y."/>
            <person name="Kawachi M."/>
            <person name="Noguchi H."/>
            <person name="Minakuchi Y."/>
            <person name="Umen J.G."/>
            <person name="Toyoda A."/>
            <person name="Nozaki H."/>
        </authorList>
    </citation>
    <scope>NUCLEOTIDE SEQUENCE</scope>
    <source>
        <strain evidence="5">NIES-3780</strain>
    </source>
</reference>
<dbReference type="CDD" id="cd13777">
    <property type="entry name" value="Aar2_N"/>
    <property type="match status" value="1"/>
</dbReference>
<feature type="region of interest" description="Disordered" evidence="2">
    <location>
        <begin position="253"/>
        <end position="279"/>
    </location>
</feature>
<evidence type="ECO:0000256" key="1">
    <source>
        <dbReference type="ARBA" id="ARBA00006281"/>
    </source>
</evidence>
<dbReference type="CDD" id="cd13778">
    <property type="entry name" value="Aar2_C"/>
    <property type="match status" value="1"/>
</dbReference>
<dbReference type="EMBL" id="BNCO01000068">
    <property type="protein sequence ID" value="GIL64624.1"/>
    <property type="molecule type" value="Genomic_DNA"/>
</dbReference>
<dbReference type="GO" id="GO:0000244">
    <property type="term" value="P:spliceosomal tri-snRNP complex assembly"/>
    <property type="evidence" value="ECO:0007669"/>
    <property type="project" value="TreeGrafter"/>
</dbReference>
<dbReference type="InterPro" id="IPR033647">
    <property type="entry name" value="Aar2_N"/>
</dbReference>
<dbReference type="Pfam" id="PF05282">
    <property type="entry name" value="AAR2"/>
    <property type="match status" value="1"/>
</dbReference>
<feature type="domain" description="AAR2 N-terminal" evidence="4">
    <location>
        <begin position="23"/>
        <end position="171"/>
    </location>
</feature>
<comment type="similarity">
    <text evidence="1">Belongs to the AAR2 family.</text>
</comment>
<feature type="domain" description="AAR2 C-terminal" evidence="3">
    <location>
        <begin position="291"/>
        <end position="486"/>
    </location>
</feature>
<dbReference type="PANTHER" id="PTHR12689:SF4">
    <property type="entry name" value="PROTEIN AAR2 HOMOLOG"/>
    <property type="match status" value="1"/>
</dbReference>
<dbReference type="InterPro" id="IPR007946">
    <property type="entry name" value="AAR2"/>
</dbReference>
<name>A0A8J4F7Q4_9CHLO</name>
<dbReference type="InterPro" id="IPR038516">
    <property type="entry name" value="AAR2_N_sf"/>
</dbReference>
<feature type="compositionally biased region" description="Basic and acidic residues" evidence="2">
    <location>
        <begin position="257"/>
        <end position="272"/>
    </location>
</feature>
<evidence type="ECO:0000256" key="2">
    <source>
        <dbReference type="SAM" id="MobiDB-lite"/>
    </source>
</evidence>
<sequence length="521" mass="55583">MAGSTPYSVHLDANVAKQLVDQGGVLLVLGLPEGAYFGIDHMAFRCGPRFRGIKMIPPGPHFACYSVPGAEHRGGSMGPVTGFFFTVTAGPGLSTGVTGVWNSTDNVFVRRYDASEELLVEPPEDEAFRYGLGVRRYEFDWGLAPYNLNAWQQWRDLTSCLDARVIGDIQPVGANICTAAEVVLDDQEPGDRGKGVARRLETEAEVRLGQQLREGRDIPRAGAAKAGRLIEPQSSTAVSGDVGEDMMVETSAGVAEAKGEPEERGPLRRAGDDGAAGGSHCLSSGRRFCFYSEIPRLVKEAGLNPKQLTALNMDRSHQLEALAAARWGGNVVAVVGEMQFAFIAFVFGQSLRGFDQWRALVTLMFNCEQAALGKHAATFAIFLAALRAQLSIALSDAAPLAAPGRSANCGAQGDDAVASGFATQGASLVEEVLLGVSGRDCFLRHHLAAFIEVIREAGAGVVDPRIQHELTQLRAVLDRALGWQFDGIQILGDDDDEYAPVVVELGPGDDTEVATLAEEGV</sequence>
<dbReference type="Proteomes" id="UP000747399">
    <property type="component" value="Unassembled WGS sequence"/>
</dbReference>
<evidence type="ECO:0000259" key="3">
    <source>
        <dbReference type="Pfam" id="PF05282"/>
    </source>
</evidence>
<dbReference type="PANTHER" id="PTHR12689">
    <property type="entry name" value="A1 CISTRON SPLICING FACTOR AAR2-RELATED"/>
    <property type="match status" value="1"/>
</dbReference>
<comment type="caution">
    <text evidence="5">The sequence shown here is derived from an EMBL/GenBank/DDBJ whole genome shotgun (WGS) entry which is preliminary data.</text>
</comment>
<dbReference type="InterPro" id="IPR038514">
    <property type="entry name" value="AAR2_C_sf"/>
</dbReference>
<gene>
    <name evidence="5" type="ORF">Vafri_18522</name>
</gene>
<evidence type="ECO:0000259" key="4">
    <source>
        <dbReference type="Pfam" id="PF20981"/>
    </source>
</evidence>
<dbReference type="AlphaFoldDB" id="A0A8J4F7Q4"/>
<dbReference type="Gene3D" id="2.60.34.20">
    <property type="match status" value="1"/>
</dbReference>
<evidence type="ECO:0000313" key="6">
    <source>
        <dbReference type="Proteomes" id="UP000747399"/>
    </source>
</evidence>
<dbReference type="Pfam" id="PF20981">
    <property type="entry name" value="AAR2_1st"/>
    <property type="match status" value="1"/>
</dbReference>
<evidence type="ECO:0000313" key="5">
    <source>
        <dbReference type="EMBL" id="GIL64624.1"/>
    </source>
</evidence>
<protein>
    <submittedName>
        <fullName evidence="5">Uncharacterized protein</fullName>
    </submittedName>
</protein>
<organism evidence="5 6">
    <name type="scientific">Volvox africanus</name>
    <dbReference type="NCBI Taxonomy" id="51714"/>
    <lineage>
        <taxon>Eukaryota</taxon>
        <taxon>Viridiplantae</taxon>
        <taxon>Chlorophyta</taxon>
        <taxon>core chlorophytes</taxon>
        <taxon>Chlorophyceae</taxon>
        <taxon>CS clade</taxon>
        <taxon>Chlamydomonadales</taxon>
        <taxon>Volvocaceae</taxon>
        <taxon>Volvox</taxon>
    </lineage>
</organism>